<dbReference type="Proteomes" id="UP000036947">
    <property type="component" value="Unassembled WGS sequence"/>
</dbReference>
<evidence type="ECO:0000256" key="5">
    <source>
        <dbReference type="ARBA" id="ARBA00022729"/>
    </source>
</evidence>
<keyword evidence="10" id="KW-0624">Polysaccharide degradation</keyword>
<feature type="region of interest" description="Disordered" evidence="11">
    <location>
        <begin position="81"/>
        <end position="157"/>
    </location>
</feature>
<evidence type="ECO:0000256" key="7">
    <source>
        <dbReference type="ARBA" id="ARBA00023277"/>
    </source>
</evidence>
<comment type="subcellular location">
    <subcellularLocation>
        <location evidence="1">Secreted</location>
        <location evidence="1">Cell wall</location>
    </subcellularLocation>
</comment>
<evidence type="ECO:0000256" key="1">
    <source>
        <dbReference type="ARBA" id="ARBA00004191"/>
    </source>
</evidence>
<keyword evidence="9" id="KW-0961">Cell wall biogenesis/degradation</keyword>
<evidence type="ECO:0000256" key="10">
    <source>
        <dbReference type="ARBA" id="ARBA00023326"/>
    </source>
</evidence>
<keyword evidence="7" id="KW-0119">Carbohydrate metabolism</keyword>
<dbReference type="STRING" id="1163406.A0A0L0N8L9"/>
<dbReference type="OrthoDB" id="5339822at2759"/>
<evidence type="ECO:0000256" key="9">
    <source>
        <dbReference type="ARBA" id="ARBA00023316"/>
    </source>
</evidence>
<dbReference type="GO" id="GO:0009986">
    <property type="term" value="C:cell surface"/>
    <property type="evidence" value="ECO:0007669"/>
    <property type="project" value="TreeGrafter"/>
</dbReference>
<evidence type="ECO:0000256" key="2">
    <source>
        <dbReference type="ARBA" id="ARBA00010579"/>
    </source>
</evidence>
<proteinExistence type="inferred from homology"/>
<dbReference type="GO" id="GO:0000272">
    <property type="term" value="P:polysaccharide catabolic process"/>
    <property type="evidence" value="ECO:0007669"/>
    <property type="project" value="UniProtKB-KW"/>
</dbReference>
<dbReference type="InterPro" id="IPR005556">
    <property type="entry name" value="SUN"/>
</dbReference>
<dbReference type="Pfam" id="PF03856">
    <property type="entry name" value="SUN"/>
    <property type="match status" value="1"/>
</dbReference>
<keyword evidence="6" id="KW-0378">Hydrolase</keyword>
<evidence type="ECO:0000256" key="3">
    <source>
        <dbReference type="ARBA" id="ARBA00022512"/>
    </source>
</evidence>
<keyword evidence="4" id="KW-0964">Secreted</keyword>
<evidence type="ECO:0000256" key="11">
    <source>
        <dbReference type="SAM" id="MobiDB-lite"/>
    </source>
</evidence>
<dbReference type="EMBL" id="LFRF01000013">
    <property type="protein sequence ID" value="KND90401.1"/>
    <property type="molecule type" value="Genomic_DNA"/>
</dbReference>
<dbReference type="GO" id="GO:0009277">
    <property type="term" value="C:fungal-type cell wall"/>
    <property type="evidence" value="ECO:0007669"/>
    <property type="project" value="TreeGrafter"/>
</dbReference>
<evidence type="ECO:0000313" key="12">
    <source>
        <dbReference type="EMBL" id="KND90401.1"/>
    </source>
</evidence>
<evidence type="ECO:0000256" key="6">
    <source>
        <dbReference type="ARBA" id="ARBA00022801"/>
    </source>
</evidence>
<keyword evidence="5" id="KW-0732">Signal</keyword>
<organism evidence="12 13">
    <name type="scientific">Tolypocladium ophioglossoides (strain CBS 100239)</name>
    <name type="common">Snaketongue truffleclub</name>
    <name type="synonym">Elaphocordyceps ophioglossoides</name>
    <dbReference type="NCBI Taxonomy" id="1163406"/>
    <lineage>
        <taxon>Eukaryota</taxon>
        <taxon>Fungi</taxon>
        <taxon>Dikarya</taxon>
        <taxon>Ascomycota</taxon>
        <taxon>Pezizomycotina</taxon>
        <taxon>Sordariomycetes</taxon>
        <taxon>Hypocreomycetidae</taxon>
        <taxon>Hypocreales</taxon>
        <taxon>Ophiocordycipitaceae</taxon>
        <taxon>Tolypocladium</taxon>
    </lineage>
</organism>
<comment type="similarity">
    <text evidence="2">Belongs to the SUN family.</text>
</comment>
<feature type="compositionally biased region" description="Pro residues" evidence="11">
    <location>
        <begin position="88"/>
        <end position="99"/>
    </location>
</feature>
<name>A0A0L0N8L9_TOLOC</name>
<feature type="compositionally biased region" description="Pro residues" evidence="11">
    <location>
        <begin position="120"/>
        <end position="136"/>
    </location>
</feature>
<evidence type="ECO:0000256" key="8">
    <source>
        <dbReference type="ARBA" id="ARBA00023295"/>
    </source>
</evidence>
<accession>A0A0L0N8L9</accession>
<dbReference type="GO" id="GO:0016798">
    <property type="term" value="F:hydrolase activity, acting on glycosyl bonds"/>
    <property type="evidence" value="ECO:0007669"/>
    <property type="project" value="UniProtKB-KW"/>
</dbReference>
<dbReference type="PANTHER" id="PTHR31316:SF0">
    <property type="entry name" value="SECRETED BETA-GLUCOSIDASE SIM1-RELATED"/>
    <property type="match status" value="1"/>
</dbReference>
<feature type="compositionally biased region" description="Low complexity" evidence="11">
    <location>
        <begin position="137"/>
        <end position="151"/>
    </location>
</feature>
<reference evidence="12 13" key="1">
    <citation type="journal article" date="2015" name="BMC Genomics">
        <title>The genome of the truffle-parasite Tolypocladium ophioglossoides and the evolution of antifungal peptaibiotics.</title>
        <authorList>
            <person name="Quandt C.A."/>
            <person name="Bushley K.E."/>
            <person name="Spatafora J.W."/>
        </authorList>
    </citation>
    <scope>NUCLEOTIDE SEQUENCE [LARGE SCALE GENOMIC DNA]</scope>
    <source>
        <strain evidence="12 13">CBS 100239</strain>
    </source>
</reference>
<dbReference type="GO" id="GO:0031505">
    <property type="term" value="P:fungal-type cell wall organization"/>
    <property type="evidence" value="ECO:0007669"/>
    <property type="project" value="TreeGrafter"/>
</dbReference>
<dbReference type="PANTHER" id="PTHR31316">
    <property type="entry name" value="BETA-GLUCOSIDASE-LIKE PROTEIN NCA3, MITOCHONDRIAL-RELATED"/>
    <property type="match status" value="1"/>
</dbReference>
<gene>
    <name evidence="12" type="ORF">TOPH_04948</name>
</gene>
<keyword evidence="3" id="KW-0134">Cell wall</keyword>
<sequence length="433" mass="45258">MKNLINYTLAAGLAAGAAAHSHNHLHRHVKKDAGSKVEKRQPDVVTEFVVGPTETVYQLGGKLLDAQKAKAGLEGGDYVVVGETTPTYTPPPPPPPPQPTTTSVTKLAAQFIEKPSSSSAPPPPPTTTYQPPPPPKSTQAPAPKPSSTGPSYSGGTGLNAQFPSGQIKCSEFPSQYGAVPLDWLNMGGWAGLQFVPDFSISALSISNIVTGIAGQSCSSGCMCSYACPPGYQKAQWPKAQGATKQSIGGIFCNSDGYLELTRDGSSTLCEPGAGGVTIKNDLSEVVSTCRTDYPGTESMVIPTIAQPGQEIILTNPVQDAYYVWNGLSTSAQYYVNKKGLGAKDACVWNSPSDPTGAGNWSPIIVGVGKAKDGITYISIFPNLPTSNAQLDFNIEIKGDINSKCSYINGQWSGGSNGCTTGMQSGGQATIHYF</sequence>
<evidence type="ECO:0000256" key="4">
    <source>
        <dbReference type="ARBA" id="ARBA00022525"/>
    </source>
</evidence>
<dbReference type="AlphaFoldDB" id="A0A0L0N8L9"/>
<dbReference type="InterPro" id="IPR051526">
    <property type="entry name" value="Beta-Glucosidase_SUN"/>
</dbReference>
<keyword evidence="8" id="KW-0326">Glycosidase</keyword>
<keyword evidence="13" id="KW-1185">Reference proteome</keyword>
<evidence type="ECO:0000313" key="13">
    <source>
        <dbReference type="Proteomes" id="UP000036947"/>
    </source>
</evidence>
<comment type="caution">
    <text evidence="12">The sequence shown here is derived from an EMBL/GenBank/DDBJ whole genome shotgun (WGS) entry which is preliminary data.</text>
</comment>
<protein>
    <submittedName>
        <fullName evidence="12">Secreted beta-glucosidase sun1</fullName>
    </submittedName>
</protein>